<accession>A0A6C2UIR8</accession>
<protein>
    <submittedName>
        <fullName evidence="1">Uncharacterized protein</fullName>
    </submittedName>
</protein>
<dbReference type="AlphaFoldDB" id="A0A6C2UIR8"/>
<reference evidence="1 2" key="1">
    <citation type="submission" date="2019-04" db="EMBL/GenBank/DDBJ databases">
        <authorList>
            <person name="Van Vliet M D."/>
        </authorList>
    </citation>
    <scope>NUCLEOTIDE SEQUENCE [LARGE SCALE GENOMIC DNA]</scope>
    <source>
        <strain evidence="1 2">F21</strain>
    </source>
</reference>
<keyword evidence="2" id="KW-1185">Reference proteome</keyword>
<name>A0A6C2UIR8_9BACT</name>
<sequence>MPLTEPDLWISHIRLFDSSHATRTSRTGTVPLHRPVPAKAYGAPFAYSDIRKSLSSVVSISVYGILRLFPLRQTVNPFGRLYVLGGHCPAYPSITGRSDYRSIVPPRHLFGFLSGFRGMPRFSQVPP</sequence>
<dbReference type="Proteomes" id="UP000346198">
    <property type="component" value="Unassembled WGS sequence"/>
</dbReference>
<organism evidence="1 2">
    <name type="scientific">Pontiella sulfatireligans</name>
    <dbReference type="NCBI Taxonomy" id="2750658"/>
    <lineage>
        <taxon>Bacteria</taxon>
        <taxon>Pseudomonadati</taxon>
        <taxon>Kiritimatiellota</taxon>
        <taxon>Kiritimatiellia</taxon>
        <taxon>Kiritimatiellales</taxon>
        <taxon>Pontiellaceae</taxon>
        <taxon>Pontiella</taxon>
    </lineage>
</organism>
<evidence type="ECO:0000313" key="1">
    <source>
        <dbReference type="EMBL" id="VGO19214.1"/>
    </source>
</evidence>
<evidence type="ECO:0000313" key="2">
    <source>
        <dbReference type="Proteomes" id="UP000346198"/>
    </source>
</evidence>
<dbReference type="EMBL" id="CAAHFH010000001">
    <property type="protein sequence ID" value="VGO19214.1"/>
    <property type="molecule type" value="Genomic_DNA"/>
</dbReference>
<gene>
    <name evidence="1" type="ORF">SCARR_01271</name>
</gene>
<proteinExistence type="predicted"/>